<keyword evidence="1" id="KW-0812">Transmembrane</keyword>
<accession>A0ABZ2XJN0</accession>
<evidence type="ECO:0000256" key="1">
    <source>
        <dbReference type="SAM" id="Phobius"/>
    </source>
</evidence>
<protein>
    <recommendedName>
        <fullName evidence="5">ABC transporter permease</fullName>
    </recommendedName>
</protein>
<evidence type="ECO:0000313" key="3">
    <source>
        <dbReference type="EMBL" id="WZJ22097.1"/>
    </source>
</evidence>
<organism evidence="3 4">
    <name type="scientific">Azonexus hydrophilus</name>
    <dbReference type="NCBI Taxonomy" id="418702"/>
    <lineage>
        <taxon>Bacteria</taxon>
        <taxon>Pseudomonadati</taxon>
        <taxon>Pseudomonadota</taxon>
        <taxon>Betaproteobacteria</taxon>
        <taxon>Rhodocyclales</taxon>
        <taxon>Azonexaceae</taxon>
        <taxon>Azonexus</taxon>
    </lineage>
</organism>
<feature type="transmembrane region" description="Helical" evidence="1">
    <location>
        <begin position="115"/>
        <end position="135"/>
    </location>
</feature>
<keyword evidence="1" id="KW-0472">Membrane</keyword>
<sequence>MRRLLVVWLLLAGTATAHEVQVNTAGATATVVTLRYADAQPFAFEAYELYPAGSETPAQVGRTDVAGRVVFIADTPGEWRLKAWSDDGHGVDRQISAISGELAVTPPVAETPRTALWLGGLGAIFGLFGLWQLYLGRKKR</sequence>
<keyword evidence="4" id="KW-1185">Reference proteome</keyword>
<reference evidence="3 4" key="1">
    <citation type="submission" date="2024-04" db="EMBL/GenBank/DDBJ databases">
        <title>Dissimilatory iodate-reducing microorganisms contribute to the enrichment of iodine in groundwater.</title>
        <authorList>
            <person name="Jiang Z."/>
        </authorList>
    </citation>
    <scope>NUCLEOTIDE SEQUENCE [LARGE SCALE GENOMIC DNA]</scope>
    <source>
        <strain evidence="3 4">NCP973</strain>
    </source>
</reference>
<name>A0ABZ2XJN0_9RHOO</name>
<gene>
    <name evidence="3" type="ORF">AADV58_02800</name>
</gene>
<dbReference type="Proteomes" id="UP001479520">
    <property type="component" value="Chromosome"/>
</dbReference>
<feature type="signal peptide" evidence="2">
    <location>
        <begin position="1"/>
        <end position="17"/>
    </location>
</feature>
<keyword evidence="2" id="KW-0732">Signal</keyword>
<proteinExistence type="predicted"/>
<evidence type="ECO:0008006" key="5">
    <source>
        <dbReference type="Google" id="ProtNLM"/>
    </source>
</evidence>
<feature type="chain" id="PRO_5045742336" description="ABC transporter permease" evidence="2">
    <location>
        <begin position="18"/>
        <end position="140"/>
    </location>
</feature>
<dbReference type="EMBL" id="CP151406">
    <property type="protein sequence ID" value="WZJ22097.1"/>
    <property type="molecule type" value="Genomic_DNA"/>
</dbReference>
<evidence type="ECO:0000313" key="4">
    <source>
        <dbReference type="Proteomes" id="UP001479520"/>
    </source>
</evidence>
<keyword evidence="1" id="KW-1133">Transmembrane helix</keyword>
<dbReference type="RefSeq" id="WP_341744029.1">
    <property type="nucleotide sequence ID" value="NZ_CP151406.1"/>
</dbReference>
<evidence type="ECO:0000256" key="2">
    <source>
        <dbReference type="SAM" id="SignalP"/>
    </source>
</evidence>